<keyword evidence="1" id="KW-1185">Reference proteome</keyword>
<reference evidence="2" key="2">
    <citation type="submission" date="2016-11" db="UniProtKB">
        <authorList>
            <consortium name="WormBaseParasite"/>
        </authorList>
    </citation>
    <scope>IDENTIFICATION</scope>
</reference>
<sequence>MKIYKTWLNGNRTEGPKLLMRVPVEVRNPFGFGGLQLPRANSGSCRMRERPHIDRSQSNIYPLITIYVDGGGPRQPKPKPTRQHLNRRNLTAINWKFPVWGRQQINSFTKNLRNPTNY</sequence>
<reference evidence="1" key="1">
    <citation type="submission" date="2012-04" db="EMBL/GenBank/DDBJ databases">
        <title>The Genome Sequence of Loa loa.</title>
        <authorList>
            <consortium name="The Broad Institute Genome Sequencing Platform"/>
            <consortium name="Broad Institute Genome Sequencing Center for Infectious Disease"/>
            <person name="Nutman T.B."/>
            <person name="Fink D.L."/>
            <person name="Russ C."/>
            <person name="Young S."/>
            <person name="Zeng Q."/>
            <person name="Gargeya S."/>
            <person name="Alvarado L."/>
            <person name="Berlin A."/>
            <person name="Chapman S.B."/>
            <person name="Chen Z."/>
            <person name="Freedman E."/>
            <person name="Gellesch M."/>
            <person name="Goldberg J."/>
            <person name="Griggs A."/>
            <person name="Gujja S."/>
            <person name="Heilman E.R."/>
            <person name="Heiman D."/>
            <person name="Howarth C."/>
            <person name="Mehta T."/>
            <person name="Neiman D."/>
            <person name="Pearson M."/>
            <person name="Roberts A."/>
            <person name="Saif S."/>
            <person name="Shea T."/>
            <person name="Shenoy N."/>
            <person name="Sisk P."/>
            <person name="Stolte C."/>
            <person name="Sykes S."/>
            <person name="White J."/>
            <person name="Yandava C."/>
            <person name="Haas B."/>
            <person name="Henn M.R."/>
            <person name="Nusbaum C."/>
            <person name="Birren B."/>
        </authorList>
    </citation>
    <scope>NUCLEOTIDE SEQUENCE [LARGE SCALE GENOMIC DNA]</scope>
</reference>
<dbReference type="Proteomes" id="UP000095285">
    <property type="component" value="Unassembled WGS sequence"/>
</dbReference>
<protein>
    <submittedName>
        <fullName evidence="2">Uncharacterized protein</fullName>
    </submittedName>
</protein>
<dbReference type="AlphaFoldDB" id="A0A1I7V9U7"/>
<organism evidence="1 2">
    <name type="scientific">Loa loa</name>
    <name type="common">Eye worm</name>
    <name type="synonym">Filaria loa</name>
    <dbReference type="NCBI Taxonomy" id="7209"/>
    <lineage>
        <taxon>Eukaryota</taxon>
        <taxon>Metazoa</taxon>
        <taxon>Ecdysozoa</taxon>
        <taxon>Nematoda</taxon>
        <taxon>Chromadorea</taxon>
        <taxon>Rhabditida</taxon>
        <taxon>Spirurina</taxon>
        <taxon>Spiruromorpha</taxon>
        <taxon>Filarioidea</taxon>
        <taxon>Onchocercidae</taxon>
        <taxon>Loa</taxon>
    </lineage>
</organism>
<accession>A0A1I7V9U7</accession>
<proteinExistence type="predicted"/>
<evidence type="ECO:0000313" key="2">
    <source>
        <dbReference type="WBParaSite" id="EN70_11400"/>
    </source>
</evidence>
<evidence type="ECO:0000313" key="1">
    <source>
        <dbReference type="Proteomes" id="UP000095285"/>
    </source>
</evidence>
<dbReference type="WBParaSite" id="EN70_11400">
    <property type="protein sequence ID" value="EN70_11400"/>
    <property type="gene ID" value="EN70_11400"/>
</dbReference>
<name>A0A1I7V9U7_LOALO</name>